<feature type="region of interest" description="Disordered" evidence="1">
    <location>
        <begin position="354"/>
        <end position="413"/>
    </location>
</feature>
<protein>
    <submittedName>
        <fullName evidence="3">Uncharacterized protein</fullName>
    </submittedName>
</protein>
<dbReference type="OrthoDB" id="6629159at2759"/>
<evidence type="ECO:0000313" key="3">
    <source>
        <dbReference type="EMBL" id="KAF6213058.1"/>
    </source>
</evidence>
<dbReference type="EMBL" id="WIXP02000003">
    <property type="protein sequence ID" value="KAF6213058.1"/>
    <property type="molecule type" value="Genomic_DNA"/>
</dbReference>
<gene>
    <name evidence="3" type="ORF">GE061_010772</name>
</gene>
<reference evidence="3" key="1">
    <citation type="journal article" date="2021" name="Mol. Ecol. Resour.">
        <title>Apolygus lucorum genome provides insights into omnivorousness and mesophyll feeding.</title>
        <authorList>
            <person name="Liu Y."/>
            <person name="Liu H."/>
            <person name="Wang H."/>
            <person name="Huang T."/>
            <person name="Liu B."/>
            <person name="Yang B."/>
            <person name="Yin L."/>
            <person name="Li B."/>
            <person name="Zhang Y."/>
            <person name="Zhang S."/>
            <person name="Jiang F."/>
            <person name="Zhang X."/>
            <person name="Ren Y."/>
            <person name="Wang B."/>
            <person name="Wang S."/>
            <person name="Lu Y."/>
            <person name="Wu K."/>
            <person name="Fan W."/>
            <person name="Wang G."/>
        </authorList>
    </citation>
    <scope>NUCLEOTIDE SEQUENCE</scope>
    <source>
        <strain evidence="3">12Hb</strain>
    </source>
</reference>
<feature type="signal peptide" evidence="2">
    <location>
        <begin position="1"/>
        <end position="15"/>
    </location>
</feature>
<evidence type="ECO:0000313" key="4">
    <source>
        <dbReference type="Proteomes" id="UP000466442"/>
    </source>
</evidence>
<proteinExistence type="predicted"/>
<dbReference type="PROSITE" id="PS51257">
    <property type="entry name" value="PROKAR_LIPOPROTEIN"/>
    <property type="match status" value="1"/>
</dbReference>
<name>A0A8S9XXS0_APOLU</name>
<feature type="chain" id="PRO_5035945948" evidence="2">
    <location>
        <begin position="16"/>
        <end position="413"/>
    </location>
</feature>
<comment type="caution">
    <text evidence="3">The sequence shown here is derived from an EMBL/GenBank/DDBJ whole genome shotgun (WGS) entry which is preliminary data.</text>
</comment>
<dbReference type="AlphaFoldDB" id="A0A8S9XXS0"/>
<organism evidence="3 4">
    <name type="scientific">Apolygus lucorum</name>
    <name type="common">Small green plant bug</name>
    <name type="synonym">Lygocoris lucorum</name>
    <dbReference type="NCBI Taxonomy" id="248454"/>
    <lineage>
        <taxon>Eukaryota</taxon>
        <taxon>Metazoa</taxon>
        <taxon>Ecdysozoa</taxon>
        <taxon>Arthropoda</taxon>
        <taxon>Hexapoda</taxon>
        <taxon>Insecta</taxon>
        <taxon>Pterygota</taxon>
        <taxon>Neoptera</taxon>
        <taxon>Paraneoptera</taxon>
        <taxon>Hemiptera</taxon>
        <taxon>Heteroptera</taxon>
        <taxon>Panheteroptera</taxon>
        <taxon>Cimicomorpha</taxon>
        <taxon>Miridae</taxon>
        <taxon>Mirini</taxon>
        <taxon>Apolygus</taxon>
    </lineage>
</organism>
<evidence type="ECO:0000256" key="1">
    <source>
        <dbReference type="SAM" id="MobiDB-lite"/>
    </source>
</evidence>
<keyword evidence="2" id="KW-0732">Signal</keyword>
<dbReference type="Proteomes" id="UP000466442">
    <property type="component" value="Unassembled WGS sequence"/>
</dbReference>
<sequence length="413" mass="44631">MRLLVLSTLLTLAACRQKRSIGPLPSIGSGLASIGSIFLPPTATPHAKYPVYKVHKYSGIQLKPVSQEELEALQPVEHGVHEYGFKEAEGHPPKGIDIIPEYYPEPYNFGPYAASDRDTKAALAAIDNLGGLASFLPEGARARSLDLNKAEGFLSGLSFGREHEGIPLELPEPSLPEIPELKVVPEAPKLPHFTLPGNYKLPYSTGSYVSIKVPKPHIPPPAPAPVYGPPAAEFGQPAAEYGPPSHEYVAPVAVDYSPPPAEYAIHLPEYHSTTSYSYDVYNHGSNNQGVHETFVPSAPAPPVYNSYQSQVTSYQAPVQEYSHSVDPSSLQGAYPPAVATAVYEHYPPAQGYSYLDSNHSPSEPKASVLVAATSKSVATNRNEENVDEKIPTQQETEEQQLPEAPKAEDTPKN</sequence>
<feature type="compositionally biased region" description="Basic and acidic residues" evidence="1">
    <location>
        <begin position="381"/>
        <end position="390"/>
    </location>
</feature>
<keyword evidence="4" id="KW-1185">Reference proteome</keyword>
<accession>A0A8S9XXS0</accession>
<evidence type="ECO:0000256" key="2">
    <source>
        <dbReference type="SAM" id="SignalP"/>
    </source>
</evidence>